<evidence type="ECO:0000259" key="10">
    <source>
        <dbReference type="PROSITE" id="PS50011"/>
    </source>
</evidence>
<evidence type="ECO:0000256" key="9">
    <source>
        <dbReference type="ARBA" id="ARBA00048679"/>
    </source>
</evidence>
<name>A0A446BTH0_9PEZI</name>
<evidence type="ECO:0000313" key="11">
    <source>
        <dbReference type="EMBL" id="SPQ25739.1"/>
    </source>
</evidence>
<evidence type="ECO:0000256" key="7">
    <source>
        <dbReference type="ARBA" id="ARBA00033194"/>
    </source>
</evidence>
<dbReference type="InterPro" id="IPR000719">
    <property type="entry name" value="Prot_kinase_dom"/>
</dbReference>
<evidence type="ECO:0000256" key="4">
    <source>
        <dbReference type="ARBA" id="ARBA00013948"/>
    </source>
</evidence>
<dbReference type="GO" id="GO:0005737">
    <property type="term" value="C:cytoplasm"/>
    <property type="evidence" value="ECO:0007669"/>
    <property type="project" value="TreeGrafter"/>
</dbReference>
<dbReference type="GO" id="GO:0005524">
    <property type="term" value="F:ATP binding"/>
    <property type="evidence" value="ECO:0007669"/>
    <property type="project" value="InterPro"/>
</dbReference>
<evidence type="ECO:0000256" key="6">
    <source>
        <dbReference type="ARBA" id="ARBA00030980"/>
    </source>
</evidence>
<dbReference type="Gene3D" id="1.10.510.10">
    <property type="entry name" value="Transferase(Phosphotransferase) domain 1"/>
    <property type="match status" value="1"/>
</dbReference>
<dbReference type="PROSITE" id="PS00109">
    <property type="entry name" value="PROTEIN_KINASE_TYR"/>
    <property type="match status" value="1"/>
</dbReference>
<organism evidence="11 12">
    <name type="scientific">Thermothielavioides terrestris</name>
    <dbReference type="NCBI Taxonomy" id="2587410"/>
    <lineage>
        <taxon>Eukaryota</taxon>
        <taxon>Fungi</taxon>
        <taxon>Dikarya</taxon>
        <taxon>Ascomycota</taxon>
        <taxon>Pezizomycotina</taxon>
        <taxon>Sordariomycetes</taxon>
        <taxon>Sordariomycetidae</taxon>
        <taxon>Sordariales</taxon>
        <taxon>Chaetomiaceae</taxon>
        <taxon>Thermothielavioides</taxon>
    </lineage>
</organism>
<evidence type="ECO:0000313" key="12">
    <source>
        <dbReference type="Proteomes" id="UP000289323"/>
    </source>
</evidence>
<dbReference type="AlphaFoldDB" id="A0A446BTH0"/>
<evidence type="ECO:0000256" key="3">
    <source>
        <dbReference type="ARBA" id="ARBA00012513"/>
    </source>
</evidence>
<proteinExistence type="predicted"/>
<comment type="catalytic activity">
    <reaction evidence="9">
        <text>L-seryl-[protein] + ATP = O-phospho-L-seryl-[protein] + ADP + H(+)</text>
        <dbReference type="Rhea" id="RHEA:17989"/>
        <dbReference type="Rhea" id="RHEA-COMP:9863"/>
        <dbReference type="Rhea" id="RHEA-COMP:11604"/>
        <dbReference type="ChEBI" id="CHEBI:15378"/>
        <dbReference type="ChEBI" id="CHEBI:29999"/>
        <dbReference type="ChEBI" id="CHEBI:30616"/>
        <dbReference type="ChEBI" id="CHEBI:83421"/>
        <dbReference type="ChEBI" id="CHEBI:456216"/>
        <dbReference type="EC" id="2.7.11.1"/>
    </reaction>
</comment>
<comment type="subunit">
    <text evidence="2">Component of the EKC/KEOPS complex composed of at least BUD32, CGI121, GON7, KAE1 and PCC1; the whole complex dimerizes.</text>
</comment>
<comment type="catalytic activity">
    <reaction evidence="8">
        <text>L-threonyl-[protein] + ATP = O-phospho-L-threonyl-[protein] + ADP + H(+)</text>
        <dbReference type="Rhea" id="RHEA:46608"/>
        <dbReference type="Rhea" id="RHEA-COMP:11060"/>
        <dbReference type="Rhea" id="RHEA-COMP:11605"/>
        <dbReference type="ChEBI" id="CHEBI:15378"/>
        <dbReference type="ChEBI" id="CHEBI:30013"/>
        <dbReference type="ChEBI" id="CHEBI:30616"/>
        <dbReference type="ChEBI" id="CHEBI:61977"/>
        <dbReference type="ChEBI" id="CHEBI:456216"/>
        <dbReference type="EC" id="2.7.11.1"/>
    </reaction>
</comment>
<evidence type="ECO:0000256" key="1">
    <source>
        <dbReference type="ARBA" id="ARBA00003747"/>
    </source>
</evidence>
<dbReference type="InterPro" id="IPR001245">
    <property type="entry name" value="Ser-Thr/Tyr_kinase_cat_dom"/>
</dbReference>
<reference evidence="11 12" key="1">
    <citation type="submission" date="2018-04" db="EMBL/GenBank/DDBJ databases">
        <authorList>
            <person name="Huttner S."/>
            <person name="Dainat J."/>
        </authorList>
    </citation>
    <scope>NUCLEOTIDE SEQUENCE [LARGE SCALE GENOMIC DNA]</scope>
</reference>
<protein>
    <recommendedName>
        <fullName evidence="5">EKC/KEOPS complex subunit BUD32</fullName>
        <ecNumber evidence="3">2.7.11.1</ecNumber>
    </recommendedName>
    <alternativeName>
        <fullName evidence="6 7">Atypical Serine/threonine protein kinase BUD32</fullName>
    </alternativeName>
    <alternativeName>
        <fullName evidence="4">EKC/KEOPS complex subunit bud32</fullName>
    </alternativeName>
</protein>
<dbReference type="InterPro" id="IPR050167">
    <property type="entry name" value="Ser_Thr_protein_kinase"/>
</dbReference>
<dbReference type="EC" id="2.7.11.1" evidence="3"/>
<dbReference type="SUPFAM" id="SSF56112">
    <property type="entry name" value="Protein kinase-like (PK-like)"/>
    <property type="match status" value="1"/>
</dbReference>
<accession>A0A446BTH0</accession>
<evidence type="ECO:0000256" key="2">
    <source>
        <dbReference type="ARBA" id="ARBA00011534"/>
    </source>
</evidence>
<feature type="domain" description="Protein kinase" evidence="10">
    <location>
        <begin position="1"/>
        <end position="263"/>
    </location>
</feature>
<dbReference type="PANTHER" id="PTHR23257">
    <property type="entry name" value="SERINE-THREONINE PROTEIN KINASE"/>
    <property type="match status" value="1"/>
</dbReference>
<gene>
    <name evidence="11" type="ORF">TT172_LOCUS8158</name>
</gene>
<evidence type="ECO:0000256" key="5">
    <source>
        <dbReference type="ARBA" id="ARBA00019973"/>
    </source>
</evidence>
<evidence type="ECO:0000256" key="8">
    <source>
        <dbReference type="ARBA" id="ARBA00047899"/>
    </source>
</evidence>
<dbReference type="PROSITE" id="PS50011">
    <property type="entry name" value="PROTEIN_KINASE_DOM"/>
    <property type="match status" value="1"/>
</dbReference>
<dbReference type="Proteomes" id="UP000289323">
    <property type="component" value="Unassembled WGS sequence"/>
</dbReference>
<sequence>MGWHHSIIGMGASAFITCTDGKTVLKGQDVWENGRHCASFENPSDENIVKEHAIYKLLGDHPNILQCFGLEEIHPGVRALRLELAPLGDLRRYLERHPNDGPPLQTRLNMVLEIAAGLSHVHACGVWHSDLSTKNIFLFPGFHVKIGDFGGSVADALGYHTGTLEDQDYELPCRGRDFRERPRNKRELFALGSAMYEIMSWARVFPGLSEDEMDERLKREDFPAVDALVLGDVIESCWKERYSAVEEVVRDLTDRVNGADSSH</sequence>
<comment type="function">
    <text evidence="1">Component of the EKC/KEOPS complex that is required for the formation of a threonylcarbamoyl group on adenosine at position 37 (t(6)A37) in tRNAs that read codons beginning with adenine. The complex is probably involved in the transfer of the threonylcarbamoyl moiety of threonylcarbamoyl-AMP (TC-AMP) to the N6 group of A37. BUD32 has ATPase activity in the context of the EKC/KEOPS complex and likely plays a supporting role to the catalytic subunit KAE1. The EKC/KEOPS complex also promotes both telomere uncapping and telomere elongation. The complex is required for efficient recruitment of transcriptional coactivators.</text>
</comment>
<dbReference type="GO" id="GO:0004674">
    <property type="term" value="F:protein serine/threonine kinase activity"/>
    <property type="evidence" value="ECO:0007669"/>
    <property type="project" value="UniProtKB-EC"/>
</dbReference>
<dbReference type="EMBL" id="OUUZ01000015">
    <property type="protein sequence ID" value="SPQ25739.1"/>
    <property type="molecule type" value="Genomic_DNA"/>
</dbReference>
<dbReference type="InterPro" id="IPR011009">
    <property type="entry name" value="Kinase-like_dom_sf"/>
</dbReference>
<dbReference type="GO" id="GO:0007165">
    <property type="term" value="P:signal transduction"/>
    <property type="evidence" value="ECO:0007669"/>
    <property type="project" value="TreeGrafter"/>
</dbReference>
<dbReference type="InterPro" id="IPR008266">
    <property type="entry name" value="Tyr_kinase_AS"/>
</dbReference>
<dbReference type="Pfam" id="PF07714">
    <property type="entry name" value="PK_Tyr_Ser-Thr"/>
    <property type="match status" value="1"/>
</dbReference>
<dbReference type="PANTHER" id="PTHR23257:SF963">
    <property type="entry name" value="AT08303P"/>
    <property type="match status" value="1"/>
</dbReference>